<sequence length="131" mass="15101">MTIKVEVPKVKLSTLADDVQLAYVDGNEQITAGQLRADPESYDHSTWYVCTNRRWQPNAKTMIDNYIEGEYDTMYEDWDDRARDCLKQEHYDRIQAILDEAFSGDHATVYWILDGPEVEIDTGESGGSDTW</sequence>
<accession>A0ABU9DKT2</accession>
<gene>
    <name evidence="1" type="ORF">WMW72_10755</name>
</gene>
<reference evidence="1 2" key="1">
    <citation type="submission" date="2024-04" db="EMBL/GenBank/DDBJ databases">
        <title>draft genome sequnece of Paenibacillus filicis.</title>
        <authorList>
            <person name="Kim D.-U."/>
        </authorList>
    </citation>
    <scope>NUCLEOTIDE SEQUENCE [LARGE SCALE GENOMIC DNA]</scope>
    <source>
        <strain evidence="1 2">KACC14197</strain>
    </source>
</reference>
<keyword evidence="2" id="KW-1185">Reference proteome</keyword>
<proteinExistence type="predicted"/>
<protein>
    <submittedName>
        <fullName evidence="1">Uncharacterized protein</fullName>
    </submittedName>
</protein>
<dbReference type="Proteomes" id="UP001469365">
    <property type="component" value="Unassembled WGS sequence"/>
</dbReference>
<evidence type="ECO:0000313" key="2">
    <source>
        <dbReference type="Proteomes" id="UP001469365"/>
    </source>
</evidence>
<dbReference type="RefSeq" id="WP_341415450.1">
    <property type="nucleotide sequence ID" value="NZ_JBBPCC010000005.1"/>
</dbReference>
<comment type="caution">
    <text evidence="1">The sequence shown here is derived from an EMBL/GenBank/DDBJ whole genome shotgun (WGS) entry which is preliminary data.</text>
</comment>
<name>A0ABU9DKT2_9BACL</name>
<organism evidence="1 2">
    <name type="scientific">Paenibacillus filicis</name>
    <dbReference type="NCBI Taxonomy" id="669464"/>
    <lineage>
        <taxon>Bacteria</taxon>
        <taxon>Bacillati</taxon>
        <taxon>Bacillota</taxon>
        <taxon>Bacilli</taxon>
        <taxon>Bacillales</taxon>
        <taxon>Paenibacillaceae</taxon>
        <taxon>Paenibacillus</taxon>
    </lineage>
</organism>
<dbReference type="EMBL" id="JBBPCC010000005">
    <property type="protein sequence ID" value="MEK8128383.1"/>
    <property type="molecule type" value="Genomic_DNA"/>
</dbReference>
<evidence type="ECO:0000313" key="1">
    <source>
        <dbReference type="EMBL" id="MEK8128383.1"/>
    </source>
</evidence>